<name>A0A9W7CBI6_9STRA</name>
<dbReference type="OrthoDB" id="201636at2759"/>
<evidence type="ECO:0000313" key="1">
    <source>
        <dbReference type="EMBL" id="GMI05673.1"/>
    </source>
</evidence>
<proteinExistence type="predicted"/>
<accession>A0A9W7CBI6</accession>
<dbReference type="EMBL" id="BRXZ01000123">
    <property type="protein sequence ID" value="GMI05673.1"/>
    <property type="molecule type" value="Genomic_DNA"/>
</dbReference>
<gene>
    <name evidence="1" type="ORF">TrRE_jg10725</name>
</gene>
<sequence length="100" mass="11277">MYHVCLDTCISATNRASEMLCSQKTVDECGATKSEFCVESCKSYKTDVPMPKIHRHCLQSCSDGFKETCKEGSANIDKIVEEDWKRLKKEANPHLGDDEL</sequence>
<comment type="caution">
    <text evidence="1">The sequence shown here is derived from an EMBL/GenBank/DDBJ whole genome shotgun (WGS) entry which is preliminary data.</text>
</comment>
<organism evidence="1 2">
    <name type="scientific">Triparma retinervis</name>
    <dbReference type="NCBI Taxonomy" id="2557542"/>
    <lineage>
        <taxon>Eukaryota</taxon>
        <taxon>Sar</taxon>
        <taxon>Stramenopiles</taxon>
        <taxon>Ochrophyta</taxon>
        <taxon>Bolidophyceae</taxon>
        <taxon>Parmales</taxon>
        <taxon>Triparmaceae</taxon>
        <taxon>Triparma</taxon>
    </lineage>
</organism>
<protein>
    <submittedName>
        <fullName evidence="1">Uncharacterized protein</fullName>
    </submittedName>
</protein>
<keyword evidence="2" id="KW-1185">Reference proteome</keyword>
<dbReference type="AlphaFoldDB" id="A0A9W7CBI6"/>
<dbReference type="Proteomes" id="UP001165082">
    <property type="component" value="Unassembled WGS sequence"/>
</dbReference>
<evidence type="ECO:0000313" key="2">
    <source>
        <dbReference type="Proteomes" id="UP001165082"/>
    </source>
</evidence>
<reference evidence="1" key="1">
    <citation type="submission" date="2022-07" db="EMBL/GenBank/DDBJ databases">
        <title>Genome analysis of Parmales, a sister group of diatoms, reveals the evolutionary specialization of diatoms from phago-mixotrophs to photoautotrophs.</title>
        <authorList>
            <person name="Ban H."/>
            <person name="Sato S."/>
            <person name="Yoshikawa S."/>
            <person name="Kazumasa Y."/>
            <person name="Nakamura Y."/>
            <person name="Ichinomiya M."/>
            <person name="Saitoh K."/>
            <person name="Sato N."/>
            <person name="Blanc-Mathieu R."/>
            <person name="Endo H."/>
            <person name="Kuwata A."/>
            <person name="Ogata H."/>
        </authorList>
    </citation>
    <scope>NUCLEOTIDE SEQUENCE</scope>
</reference>